<reference evidence="2" key="2">
    <citation type="journal article" date="2023" name="BMC Genomics">
        <title>Pest status, molecular evolution, and epigenetic factors derived from the genome assembly of Frankliniella fusca, a thysanopteran phytovirus vector.</title>
        <authorList>
            <person name="Catto M.A."/>
            <person name="Labadie P.E."/>
            <person name="Jacobson A.L."/>
            <person name="Kennedy G.G."/>
            <person name="Srinivasan R."/>
            <person name="Hunt B.G."/>
        </authorList>
    </citation>
    <scope>NUCLEOTIDE SEQUENCE</scope>
    <source>
        <strain evidence="2">PL_HMW_Pooled</strain>
    </source>
</reference>
<protein>
    <submittedName>
        <fullName evidence="2">Halomucin</fullName>
    </submittedName>
</protein>
<feature type="compositionally biased region" description="Basic residues" evidence="1">
    <location>
        <begin position="1"/>
        <end position="10"/>
    </location>
</feature>
<dbReference type="PANTHER" id="PTHR46579:SF1">
    <property type="entry name" value="F5_8 TYPE C DOMAIN-CONTAINING PROTEIN"/>
    <property type="match status" value="1"/>
</dbReference>
<evidence type="ECO:0000313" key="3">
    <source>
        <dbReference type="Proteomes" id="UP001219518"/>
    </source>
</evidence>
<comment type="caution">
    <text evidence="2">The sequence shown here is derived from an EMBL/GenBank/DDBJ whole genome shotgun (WGS) entry which is preliminary data.</text>
</comment>
<feature type="compositionally biased region" description="Polar residues" evidence="1">
    <location>
        <begin position="30"/>
        <end position="39"/>
    </location>
</feature>
<feature type="region of interest" description="Disordered" evidence="1">
    <location>
        <begin position="1"/>
        <end position="45"/>
    </location>
</feature>
<feature type="compositionally biased region" description="Acidic residues" evidence="1">
    <location>
        <begin position="128"/>
        <end position="139"/>
    </location>
</feature>
<dbReference type="Pfam" id="PF06869">
    <property type="entry name" value="DUF1258"/>
    <property type="match status" value="1"/>
</dbReference>
<feature type="compositionally biased region" description="Acidic residues" evidence="1">
    <location>
        <begin position="186"/>
        <end position="204"/>
    </location>
</feature>
<feature type="compositionally biased region" description="Basic and acidic residues" evidence="1">
    <location>
        <begin position="11"/>
        <end position="29"/>
    </location>
</feature>
<gene>
    <name evidence="2" type="ORF">KUF71_017524</name>
</gene>
<dbReference type="AlphaFoldDB" id="A0AAE1HX11"/>
<keyword evidence="3" id="KW-1185">Reference proteome</keyword>
<reference evidence="2" key="1">
    <citation type="submission" date="2021-07" db="EMBL/GenBank/DDBJ databases">
        <authorList>
            <person name="Catto M.A."/>
            <person name="Jacobson A."/>
            <person name="Kennedy G."/>
            <person name="Labadie P."/>
            <person name="Hunt B.G."/>
            <person name="Srinivasan R."/>
        </authorList>
    </citation>
    <scope>NUCLEOTIDE SEQUENCE</scope>
    <source>
        <strain evidence="2">PL_HMW_Pooled</strain>
        <tissue evidence="2">Head</tissue>
    </source>
</reference>
<feature type="region of interest" description="Disordered" evidence="1">
    <location>
        <begin position="70"/>
        <end position="210"/>
    </location>
</feature>
<evidence type="ECO:0000256" key="1">
    <source>
        <dbReference type="SAM" id="MobiDB-lite"/>
    </source>
</evidence>
<sequence length="963" mass="108687">MKKVKRKRRKVANEIHHPTRASESEESDLHNSSSESCTDQSDENSECNVYLTHPAIKKKRSESLTATVVDIGSDELEASDDSSQHQEADDDNESVEIAAQPDEVLQEPDLVDPPFESNNEGATHAEGEEQGGSDSDGESGESGGSGESGESDESGEDMWMSESDPETEADNSDSNDESDRQSNSSDSDEEEATSSEDEHDDEGDGIFQENQPIYDNAPISLHESLLAIFNLAIAEHLSGVLLSKILELVALHCPANSLCKRTLHTLKVYFAKLGRAVLVYHYFCSNCVFPLKTKLSVCKKCKKSGNVSFFIEMPLLQQLQTLFLRSRFLEDLQYRFNRIGDPSHIRDIYDGRIYKEQVNNGFLNNPHNISFMWWSDGLQIFKSSINASIWPLCLVVNELPYKKRILPRNIILAGLWFGKAQPNPNIFLKPLKESLDKLSSDGYNLKLPDRSVVNVKGKILCGTCDLPAKAKFMRMKQFNGASSCAKCLCAGMRYALDSKSGKKTTIQVFPYVPNATERTHAQVQDCAARAVELRQAGDKDAAVHGVKGPSLLSFMLPDIVRSMGIDIMHGAFLGVAKWLVFLLFDAKFAKCPWSLNASLDVIDCRIKNMKPPTYVERPIRSIKKASAIWKAKEYKLFLLYYSVPVFLGIMNNEYFYHHCKLVSGLSLLCQDSISLDQVNVASDLLQSYVADFARLYHLRYLGMVFHQLVHLGSVVKDLGPLWVYSCFFLESFNSVVGKLFHGTRHVALQICSSFNLVMKMPELIEMLPENSLVRKFCNSVTYKREKFKVADIIRNNVYAVGKYCDKPQVVQSSKLLLRDNYEGMMNGTVRVFYRLKKDGILYFSQEYARSLNGRKEASYISYLNNNVPSIGRVIRYLKHQSCTPECENNCECAVSYFAVVRNYSRQMWYPHDHPDIRLPHLSKIVCTNRVEVIPIDCITNSVFHIKINNDEYAAKPLNTVEVE</sequence>
<organism evidence="2 3">
    <name type="scientific">Frankliniella fusca</name>
    <dbReference type="NCBI Taxonomy" id="407009"/>
    <lineage>
        <taxon>Eukaryota</taxon>
        <taxon>Metazoa</taxon>
        <taxon>Ecdysozoa</taxon>
        <taxon>Arthropoda</taxon>
        <taxon>Hexapoda</taxon>
        <taxon>Insecta</taxon>
        <taxon>Pterygota</taxon>
        <taxon>Neoptera</taxon>
        <taxon>Paraneoptera</taxon>
        <taxon>Thysanoptera</taxon>
        <taxon>Terebrantia</taxon>
        <taxon>Thripoidea</taxon>
        <taxon>Thripidae</taxon>
        <taxon>Frankliniella</taxon>
    </lineage>
</organism>
<dbReference type="PANTHER" id="PTHR46579">
    <property type="entry name" value="F5/8 TYPE C DOMAIN-CONTAINING PROTEIN-RELATED"/>
    <property type="match status" value="1"/>
</dbReference>
<dbReference type="EMBL" id="JAHWGI010001376">
    <property type="protein sequence ID" value="KAK3929038.1"/>
    <property type="molecule type" value="Genomic_DNA"/>
</dbReference>
<dbReference type="InterPro" id="IPR009667">
    <property type="entry name" value="DUF1258"/>
</dbReference>
<accession>A0AAE1HX11</accession>
<feature type="compositionally biased region" description="Acidic residues" evidence="1">
    <location>
        <begin position="163"/>
        <end position="176"/>
    </location>
</feature>
<dbReference type="Proteomes" id="UP001219518">
    <property type="component" value="Unassembled WGS sequence"/>
</dbReference>
<evidence type="ECO:0000313" key="2">
    <source>
        <dbReference type="EMBL" id="KAK3929038.1"/>
    </source>
</evidence>
<proteinExistence type="predicted"/>
<name>A0AAE1HX11_9NEOP</name>